<dbReference type="GO" id="GO:0009424">
    <property type="term" value="C:bacterial-type flagellum hook"/>
    <property type="evidence" value="ECO:0007669"/>
    <property type="project" value="InterPro"/>
</dbReference>
<dbReference type="Pfam" id="PF02120">
    <property type="entry name" value="Flg_hook"/>
    <property type="match status" value="1"/>
</dbReference>
<dbReference type="PANTHER" id="PTHR37533">
    <property type="entry name" value="FLAGELLAR HOOK-LENGTH CONTROL PROTEIN"/>
    <property type="match status" value="1"/>
</dbReference>
<comment type="function">
    <text evidence="1">Controls the length of the flagellar hook.</text>
</comment>
<dbReference type="InterPro" id="IPR038610">
    <property type="entry name" value="FliK-like_C_sf"/>
</dbReference>
<dbReference type="PANTHER" id="PTHR37533:SF2">
    <property type="entry name" value="FLAGELLAR HOOK-LENGTH CONTROL PROTEIN"/>
    <property type="match status" value="1"/>
</dbReference>
<dbReference type="InterPro" id="IPR001635">
    <property type="entry name" value="Flag_hook_Flik"/>
</dbReference>
<feature type="region of interest" description="Disordered" evidence="4">
    <location>
        <begin position="352"/>
        <end position="413"/>
    </location>
</feature>
<keyword evidence="6" id="KW-0282">Flagellum</keyword>
<sequence>MIKLPISVNPVSVGGGAALPAAPGGDGKTASTLPEAFLTLLGQHLPSLTPQLNASAPLTAAAKERLAEKAPASELSSLLTALEKPDALSALLTPEKTKEGDSAADDKQAPLPETLSAADQQALQALFAMLPAAPQPAIQNGSRQPVAEAGTGALPRAQSGSLQQTLALINAPLSSAQADGEKTTPGAAQPDASITPVSASNADGNGPSAFRTVLNGIAPNENKQNEESLPPHALHTLTAVMNSASAVTTAPTPSATAMTPGAPQISAQLGSPEWQQAVSQQVLMFSRNGEQKAELRLHPEDLGAIQISLTLDNDRAQLNMVSGHSQVRAALEAALPHLRNALAENGINLSQSSVSSDAFPQSQSFSGQQEPRQQHASGAFSLTPEADEEITPLAAPASLQARAAGSSAVDTFA</sequence>
<dbReference type="OrthoDB" id="1792985at2"/>
<evidence type="ECO:0000256" key="4">
    <source>
        <dbReference type="SAM" id="MobiDB-lite"/>
    </source>
</evidence>
<organism evidence="6 7">
    <name type="scientific">Mixta tenebrionis</name>
    <dbReference type="NCBI Taxonomy" id="2562439"/>
    <lineage>
        <taxon>Bacteria</taxon>
        <taxon>Pseudomonadati</taxon>
        <taxon>Pseudomonadota</taxon>
        <taxon>Gammaproteobacteria</taxon>
        <taxon>Enterobacterales</taxon>
        <taxon>Erwiniaceae</taxon>
        <taxon>Mixta</taxon>
    </lineage>
</organism>
<dbReference type="InterPro" id="IPR052563">
    <property type="entry name" value="FliK"/>
</dbReference>
<gene>
    <name evidence="6" type="ORF">FKM52_20275</name>
</gene>
<keyword evidence="6" id="KW-0966">Cell projection</keyword>
<feature type="region of interest" description="Disordered" evidence="4">
    <location>
        <begin position="176"/>
        <end position="205"/>
    </location>
</feature>
<evidence type="ECO:0000256" key="1">
    <source>
        <dbReference type="ARBA" id="ARBA00003944"/>
    </source>
</evidence>
<feature type="compositionally biased region" description="Low complexity" evidence="4">
    <location>
        <begin position="392"/>
        <end position="404"/>
    </location>
</feature>
<dbReference type="CDD" id="cd17470">
    <property type="entry name" value="T3SS_Flik_C"/>
    <property type="match status" value="1"/>
</dbReference>
<dbReference type="AlphaFoldDB" id="A0A506UZV3"/>
<dbReference type="GO" id="GO:0044780">
    <property type="term" value="P:bacterial-type flagellum assembly"/>
    <property type="evidence" value="ECO:0007669"/>
    <property type="project" value="InterPro"/>
</dbReference>
<name>A0A506UZV3_9GAMM</name>
<evidence type="ECO:0000313" key="6">
    <source>
        <dbReference type="EMBL" id="TPW38700.1"/>
    </source>
</evidence>
<feature type="region of interest" description="Disordered" evidence="4">
    <location>
        <begin position="248"/>
        <end position="267"/>
    </location>
</feature>
<dbReference type="Proteomes" id="UP000319523">
    <property type="component" value="Unassembled WGS sequence"/>
</dbReference>
<protein>
    <submittedName>
        <fullName evidence="6">Flagellar hook-length control protein FliK</fullName>
    </submittedName>
</protein>
<keyword evidence="6" id="KW-0969">Cilium</keyword>
<reference evidence="6 7" key="1">
    <citation type="submission" date="2019-06" db="EMBL/GenBank/DDBJ databases">
        <authorList>
            <person name="Yang Y."/>
        </authorList>
    </citation>
    <scope>NUCLEOTIDE SEQUENCE [LARGE SCALE GENOMIC DNA]</scope>
    <source>
        <strain evidence="6 7">BIT-26</strain>
    </source>
</reference>
<evidence type="ECO:0000256" key="3">
    <source>
        <dbReference type="ARBA" id="ARBA00022795"/>
    </source>
</evidence>
<evidence type="ECO:0000256" key="2">
    <source>
        <dbReference type="ARBA" id="ARBA00009149"/>
    </source>
</evidence>
<feature type="compositionally biased region" description="Low complexity" evidence="4">
    <location>
        <begin position="248"/>
        <end position="263"/>
    </location>
</feature>
<dbReference type="Gene3D" id="3.30.750.140">
    <property type="match status" value="1"/>
</dbReference>
<comment type="similarity">
    <text evidence="2">Belongs to the FliK family.</text>
</comment>
<accession>A0A506UZV3</accession>
<feature type="compositionally biased region" description="Polar residues" evidence="4">
    <location>
        <begin position="352"/>
        <end position="376"/>
    </location>
</feature>
<evidence type="ECO:0000313" key="7">
    <source>
        <dbReference type="Proteomes" id="UP000319523"/>
    </source>
</evidence>
<dbReference type="RefSeq" id="WP_141177938.1">
    <property type="nucleotide sequence ID" value="NZ_JBHUFX010000011.1"/>
</dbReference>
<evidence type="ECO:0000259" key="5">
    <source>
        <dbReference type="Pfam" id="PF02120"/>
    </source>
</evidence>
<keyword evidence="3" id="KW-1005">Bacterial flagellum biogenesis</keyword>
<keyword evidence="7" id="KW-1185">Reference proteome</keyword>
<dbReference type="InterPro" id="IPR021136">
    <property type="entry name" value="Flagellar_hook_control-like_C"/>
</dbReference>
<feature type="domain" description="Flagellar hook-length control protein-like C-terminal" evidence="5">
    <location>
        <begin position="280"/>
        <end position="362"/>
    </location>
</feature>
<dbReference type="EMBL" id="VHQI01000019">
    <property type="protein sequence ID" value="TPW38700.1"/>
    <property type="molecule type" value="Genomic_DNA"/>
</dbReference>
<proteinExistence type="inferred from homology"/>
<comment type="caution">
    <text evidence="6">The sequence shown here is derived from an EMBL/GenBank/DDBJ whole genome shotgun (WGS) entry which is preliminary data.</text>
</comment>
<dbReference type="PRINTS" id="PR01007">
    <property type="entry name" value="FLGHOOKFLIK"/>
</dbReference>